<feature type="transmembrane region" description="Helical" evidence="7">
    <location>
        <begin position="353"/>
        <end position="377"/>
    </location>
</feature>
<feature type="transmembrane region" description="Helical" evidence="7">
    <location>
        <begin position="491"/>
        <end position="516"/>
    </location>
</feature>
<dbReference type="Pfam" id="PF01925">
    <property type="entry name" value="TauE"/>
    <property type="match status" value="1"/>
</dbReference>
<feature type="transmembrane region" description="Helical" evidence="7">
    <location>
        <begin position="528"/>
        <end position="548"/>
    </location>
</feature>
<dbReference type="InterPro" id="IPR009003">
    <property type="entry name" value="Peptidase_S1_PA"/>
</dbReference>
<proteinExistence type="inferred from homology"/>
<comment type="similarity">
    <text evidence="7">Belongs to the 4-toluene sulfonate uptake permease (TSUP) (TC 2.A.102) family.</text>
</comment>
<dbReference type="SUPFAM" id="SSF50494">
    <property type="entry name" value="Trypsin-like serine proteases"/>
    <property type="match status" value="1"/>
</dbReference>
<feature type="transmembrane region" description="Helical" evidence="7">
    <location>
        <begin position="560"/>
        <end position="580"/>
    </location>
</feature>
<dbReference type="AlphaFoldDB" id="A0A484HKK1"/>
<dbReference type="GO" id="GO:0004252">
    <property type="term" value="F:serine-type endopeptidase activity"/>
    <property type="evidence" value="ECO:0007669"/>
    <property type="project" value="InterPro"/>
</dbReference>
<feature type="transmembrane region" description="Helical" evidence="7">
    <location>
        <begin position="415"/>
        <end position="434"/>
    </location>
</feature>
<dbReference type="InterPro" id="IPR002781">
    <property type="entry name" value="TM_pro_TauE-like"/>
</dbReference>
<dbReference type="PANTHER" id="PTHR43343">
    <property type="entry name" value="PEPTIDASE S12"/>
    <property type="match status" value="1"/>
</dbReference>
<keyword evidence="3 7" id="KW-0812">Transmembrane</keyword>
<dbReference type="InterPro" id="IPR001940">
    <property type="entry name" value="Peptidase_S1C"/>
</dbReference>
<feature type="signal peptide" evidence="8">
    <location>
        <begin position="1"/>
        <end position="20"/>
    </location>
</feature>
<keyword evidence="5 7" id="KW-1133">Transmembrane helix</keyword>
<dbReference type="InterPro" id="IPR051201">
    <property type="entry name" value="Chloro_Bact_Ser_Proteases"/>
</dbReference>
<sequence>MLRHLCALVLFMLSASHAWPAQTRANDPLPGLQEDINSAVAIVRPSVAGIVARKKSGADGPGGALLWFDSIGSGVILDEQGHILTNYHVVDNARKIDVTLWRSPPHTYTATIIKKDPSMDLALLKIQSADRLIPARFGDSSKTRIGDLVLSVGSPFGFDHTVSMGAVSAAKRDLFINGKTYAGMIQTDAVINEGNSGGPLVDIHGRVVGINTAIYSPGAAYIGIGFAIPINQAKHFFTPFTGAVPAAVKFPAINPLHKFPIDMNKGRPNDFNHTTFRDCAQCHIIQVKSPMIVGHKRPHPFVGACDKCHIVERTHATGAPVTVAARGPGTLDLSYHSDSWSFFKHILLKALPLFFVSSIIFSLLGLGGGFFYVPILIMCHLDFHTASTTSLLMITTGSLSALYVFKKSGMVDLKLVSALGTPAMIGSFAGGILSDAFNVYTLYILFSITLFAASYMMAQDKKILEGRYYRLEASPLVMHRRFNGHEYSIDLVLAGFLVLSVGFLGGLLGIAGGWFLVPMLVLLFSLPMRIAVATSSFIVPLNGLAGFAGHGFVGHIDWQLALPLCALAAIGAQIGARISIKTETNVLRVIFAFILSLVAVWMLTKNVFVF</sequence>
<evidence type="ECO:0000313" key="9">
    <source>
        <dbReference type="EMBL" id="VEN74106.1"/>
    </source>
</evidence>
<name>A0A484HKK1_9BACT</name>
<gene>
    <name evidence="9" type="primary">mamEO</name>
    <name evidence="9" type="ORF">EPICR_30036</name>
</gene>
<evidence type="ECO:0000256" key="3">
    <source>
        <dbReference type="ARBA" id="ARBA00022692"/>
    </source>
</evidence>
<dbReference type="GO" id="GO:0006508">
    <property type="term" value="P:proteolysis"/>
    <property type="evidence" value="ECO:0007669"/>
    <property type="project" value="UniProtKB-KW"/>
</dbReference>
<comment type="subcellular location">
    <subcellularLocation>
        <location evidence="7">Cell membrane</location>
        <topology evidence="7">Multi-pass membrane protein</topology>
    </subcellularLocation>
    <subcellularLocation>
        <location evidence="1">Membrane</location>
        <topology evidence="1">Multi-pass membrane protein</topology>
    </subcellularLocation>
</comment>
<evidence type="ECO:0000256" key="8">
    <source>
        <dbReference type="SAM" id="SignalP"/>
    </source>
</evidence>
<dbReference type="PANTHER" id="PTHR43343:SF3">
    <property type="entry name" value="PROTEASE DO-LIKE 8, CHLOROPLASTIC"/>
    <property type="match status" value="1"/>
</dbReference>
<protein>
    <recommendedName>
        <fullName evidence="7">Probable membrane transporter protein</fullName>
    </recommendedName>
</protein>
<dbReference type="Pfam" id="PF13365">
    <property type="entry name" value="Trypsin_2"/>
    <property type="match status" value="1"/>
</dbReference>
<feature type="transmembrane region" description="Helical" evidence="7">
    <location>
        <begin position="440"/>
        <end position="458"/>
    </location>
</feature>
<reference evidence="9" key="1">
    <citation type="submission" date="2019-01" db="EMBL/GenBank/DDBJ databases">
        <authorList>
            <consortium name="Genoscope - CEA"/>
            <person name="William W."/>
        </authorList>
    </citation>
    <scope>NUCLEOTIDE SEQUENCE</scope>
    <source>
        <strain evidence="9">CR-1</strain>
    </source>
</reference>
<feature type="transmembrane region" description="Helical" evidence="7">
    <location>
        <begin position="586"/>
        <end position="604"/>
    </location>
</feature>
<dbReference type="PRINTS" id="PR00834">
    <property type="entry name" value="PROTEASES2C"/>
</dbReference>
<accession>A0A484HKK1</accession>
<keyword evidence="6 7" id="KW-0472">Membrane</keyword>
<dbReference type="GO" id="GO:0005886">
    <property type="term" value="C:plasma membrane"/>
    <property type="evidence" value="ECO:0007669"/>
    <property type="project" value="UniProtKB-SubCell"/>
</dbReference>
<evidence type="ECO:0000256" key="4">
    <source>
        <dbReference type="ARBA" id="ARBA00022801"/>
    </source>
</evidence>
<feature type="chain" id="PRO_5019753858" description="Probable membrane transporter protein" evidence="8">
    <location>
        <begin position="21"/>
        <end position="610"/>
    </location>
</feature>
<feature type="transmembrane region" description="Helical" evidence="7">
    <location>
        <begin position="383"/>
        <end position="403"/>
    </location>
</feature>
<dbReference type="Gene3D" id="2.40.10.120">
    <property type="match status" value="1"/>
</dbReference>
<keyword evidence="2" id="KW-0645">Protease</keyword>
<dbReference type="EMBL" id="CAACVI010000023">
    <property type="protein sequence ID" value="VEN74106.1"/>
    <property type="molecule type" value="Genomic_DNA"/>
</dbReference>
<evidence type="ECO:0000256" key="2">
    <source>
        <dbReference type="ARBA" id="ARBA00022670"/>
    </source>
</evidence>
<keyword evidence="8" id="KW-0732">Signal</keyword>
<evidence type="ECO:0000256" key="7">
    <source>
        <dbReference type="RuleBase" id="RU363041"/>
    </source>
</evidence>
<evidence type="ECO:0000256" key="5">
    <source>
        <dbReference type="ARBA" id="ARBA00022989"/>
    </source>
</evidence>
<evidence type="ECO:0000256" key="6">
    <source>
        <dbReference type="ARBA" id="ARBA00023136"/>
    </source>
</evidence>
<evidence type="ECO:0000256" key="1">
    <source>
        <dbReference type="ARBA" id="ARBA00004141"/>
    </source>
</evidence>
<organism evidence="9">
    <name type="scientific">uncultured Desulfobacteraceae bacterium</name>
    <dbReference type="NCBI Taxonomy" id="218296"/>
    <lineage>
        <taxon>Bacteria</taxon>
        <taxon>Pseudomonadati</taxon>
        <taxon>Thermodesulfobacteriota</taxon>
        <taxon>Desulfobacteria</taxon>
        <taxon>Desulfobacterales</taxon>
        <taxon>Desulfobacteraceae</taxon>
        <taxon>environmental samples</taxon>
    </lineage>
</organism>
<keyword evidence="7" id="KW-1003">Cell membrane</keyword>
<keyword evidence="4" id="KW-0378">Hydrolase</keyword>